<keyword evidence="4" id="KW-0256">Endoplasmic reticulum</keyword>
<proteinExistence type="inferred from homology"/>
<dbReference type="OrthoDB" id="205546at2759"/>
<evidence type="ECO:0000256" key="1">
    <source>
        <dbReference type="ARBA" id="ARBA00004477"/>
    </source>
</evidence>
<keyword evidence="3 8" id="KW-0812">Transmembrane</keyword>
<gene>
    <name evidence="9" type="ORF">HIM_07444</name>
</gene>
<evidence type="ECO:0000313" key="9">
    <source>
        <dbReference type="EMBL" id="KJZ73247.1"/>
    </source>
</evidence>
<protein>
    <recommendedName>
        <fullName evidence="11">Insulin-induced gene 2 protein</fullName>
    </recommendedName>
</protein>
<evidence type="ECO:0008006" key="11">
    <source>
        <dbReference type="Google" id="ProtNLM"/>
    </source>
</evidence>
<dbReference type="AlphaFoldDB" id="A0A0F7ZYX8"/>
<comment type="subcellular location">
    <subcellularLocation>
        <location evidence="1">Endoplasmic reticulum membrane</location>
        <topology evidence="1">Multi-pass membrane protein</topology>
    </subcellularLocation>
</comment>
<feature type="region of interest" description="Disordered" evidence="7">
    <location>
        <begin position="25"/>
        <end position="44"/>
    </location>
</feature>
<feature type="compositionally biased region" description="Polar residues" evidence="7">
    <location>
        <begin position="82"/>
        <end position="91"/>
    </location>
</feature>
<feature type="transmembrane region" description="Helical" evidence="8">
    <location>
        <begin position="272"/>
        <end position="291"/>
    </location>
</feature>
<feature type="transmembrane region" description="Helical" evidence="8">
    <location>
        <begin position="297"/>
        <end position="315"/>
    </location>
</feature>
<dbReference type="Pfam" id="PF07281">
    <property type="entry name" value="INSIG"/>
    <property type="match status" value="1"/>
</dbReference>
<evidence type="ECO:0000256" key="5">
    <source>
        <dbReference type="ARBA" id="ARBA00022989"/>
    </source>
</evidence>
<keyword evidence="5 8" id="KW-1133">Transmembrane helix</keyword>
<keyword evidence="6 8" id="KW-0472">Membrane</keyword>
<dbReference type="EMBL" id="KQ030537">
    <property type="protein sequence ID" value="KJZ73247.1"/>
    <property type="molecule type" value="Genomic_DNA"/>
</dbReference>
<evidence type="ECO:0000256" key="6">
    <source>
        <dbReference type="ARBA" id="ARBA00023136"/>
    </source>
</evidence>
<dbReference type="Proteomes" id="UP000054481">
    <property type="component" value="Unassembled WGS sequence"/>
</dbReference>
<feature type="region of interest" description="Disordered" evidence="7">
    <location>
        <begin position="82"/>
        <end position="116"/>
    </location>
</feature>
<sequence length="404" mass="43929">MSDDGPPLIVRPIPRRPFHVDFLSATPPCEDEQDSGDVDSHHGSLASRLRDPLYQQIDTSFLSRPQSTAELTSPALMSIYSPTWSNPQQSDLDAEENPTPWGTRAQSPIRRSGVDETTYELMRDRAQPPSRRLSHNPIDTAAPRSRAASALSLSSRAALLFLLGIGYGVLVTRLHEEQSYLTDLSESIIKPGTKWDYLAFWGGSGVVLGALLPWVDKLWEDRFGAEVCESSDDQKERASPFDGPSGDWVLVMRAIGAFVGIIFAIRKVAWASTLEVSATLALVNPLLWWLIDRSKPGFVLSAAVGLTGSALLLGLNPKIMPAPSGLSMQPSVADSLYNLTTPSPSPSSRSSPLVLGGLATQETIEAGVWMLSVLFCSCICFGNIGRRLAWSKKAGVRGRWGDVR</sequence>
<keyword evidence="10" id="KW-1185">Reference proteome</keyword>
<evidence type="ECO:0000256" key="4">
    <source>
        <dbReference type="ARBA" id="ARBA00022824"/>
    </source>
</evidence>
<organism evidence="9 10">
    <name type="scientific">Hirsutella minnesotensis 3608</name>
    <dbReference type="NCBI Taxonomy" id="1043627"/>
    <lineage>
        <taxon>Eukaryota</taxon>
        <taxon>Fungi</taxon>
        <taxon>Dikarya</taxon>
        <taxon>Ascomycota</taxon>
        <taxon>Pezizomycotina</taxon>
        <taxon>Sordariomycetes</taxon>
        <taxon>Hypocreomycetidae</taxon>
        <taxon>Hypocreales</taxon>
        <taxon>Ophiocordycipitaceae</taxon>
        <taxon>Hirsutella</taxon>
    </lineage>
</organism>
<dbReference type="InterPro" id="IPR025929">
    <property type="entry name" value="INSIG_fam"/>
</dbReference>
<dbReference type="GO" id="GO:0005789">
    <property type="term" value="C:endoplasmic reticulum membrane"/>
    <property type="evidence" value="ECO:0007669"/>
    <property type="project" value="UniProtKB-SubCell"/>
</dbReference>
<accession>A0A0F7ZYX8</accession>
<dbReference type="PANTHER" id="PTHR15301:SF3">
    <property type="entry name" value="PROTEIN NSG1-RELATED"/>
    <property type="match status" value="1"/>
</dbReference>
<dbReference type="PANTHER" id="PTHR15301">
    <property type="entry name" value="INSULIN-INDUCED GENE 1"/>
    <property type="match status" value="1"/>
</dbReference>
<reference evidence="9 10" key="1">
    <citation type="journal article" date="2014" name="Genome Biol. Evol.">
        <title>Comparative genomics and transcriptomics analyses reveal divergent lifestyle features of nematode endoparasitic fungus Hirsutella minnesotensis.</title>
        <authorList>
            <person name="Lai Y."/>
            <person name="Liu K."/>
            <person name="Zhang X."/>
            <person name="Zhang X."/>
            <person name="Li K."/>
            <person name="Wang N."/>
            <person name="Shu C."/>
            <person name="Wu Y."/>
            <person name="Wang C."/>
            <person name="Bushley K.E."/>
            <person name="Xiang M."/>
            <person name="Liu X."/>
        </authorList>
    </citation>
    <scope>NUCLEOTIDE SEQUENCE [LARGE SCALE GENOMIC DNA]</scope>
    <source>
        <strain evidence="9 10">3608</strain>
    </source>
</reference>
<evidence type="ECO:0000313" key="10">
    <source>
        <dbReference type="Proteomes" id="UP000054481"/>
    </source>
</evidence>
<name>A0A0F7ZYX8_9HYPO</name>
<dbReference type="GO" id="GO:0016126">
    <property type="term" value="P:sterol biosynthetic process"/>
    <property type="evidence" value="ECO:0007669"/>
    <property type="project" value="TreeGrafter"/>
</dbReference>
<comment type="similarity">
    <text evidence="2">Belongs to the INSIG family.</text>
</comment>
<evidence type="ECO:0000256" key="7">
    <source>
        <dbReference type="SAM" id="MobiDB-lite"/>
    </source>
</evidence>
<evidence type="ECO:0000256" key="2">
    <source>
        <dbReference type="ARBA" id="ARBA00007475"/>
    </source>
</evidence>
<evidence type="ECO:0000256" key="3">
    <source>
        <dbReference type="ARBA" id="ARBA00022692"/>
    </source>
</evidence>
<evidence type="ECO:0000256" key="8">
    <source>
        <dbReference type="SAM" id="Phobius"/>
    </source>
</evidence>